<evidence type="ECO:0000256" key="1">
    <source>
        <dbReference type="SAM" id="Phobius"/>
    </source>
</evidence>
<gene>
    <name evidence="2" type="ORF">TVY486_1108400</name>
</gene>
<dbReference type="VEuPathDB" id="TriTrypDB:TvY486_1108400"/>
<keyword evidence="1" id="KW-0472">Membrane</keyword>
<name>G0UC08_TRYVY</name>
<keyword evidence="1" id="KW-1133">Transmembrane helix</keyword>
<dbReference type="EMBL" id="HE573027">
    <property type="protein sequence ID" value="CCC53356.1"/>
    <property type="molecule type" value="Genomic_DNA"/>
</dbReference>
<protein>
    <submittedName>
        <fullName evidence="2">Uncharacterized protein</fullName>
    </submittedName>
</protein>
<proteinExistence type="predicted"/>
<keyword evidence="1" id="KW-0812">Transmembrane</keyword>
<organism evidence="2">
    <name type="scientific">Trypanosoma vivax (strain Y486)</name>
    <dbReference type="NCBI Taxonomy" id="1055687"/>
    <lineage>
        <taxon>Eukaryota</taxon>
        <taxon>Discoba</taxon>
        <taxon>Euglenozoa</taxon>
        <taxon>Kinetoplastea</taxon>
        <taxon>Metakinetoplastina</taxon>
        <taxon>Trypanosomatida</taxon>
        <taxon>Trypanosomatidae</taxon>
        <taxon>Trypanosoma</taxon>
        <taxon>Duttonella</taxon>
    </lineage>
</organism>
<reference evidence="2" key="1">
    <citation type="journal article" date="2012" name="Proc. Natl. Acad. Sci. U.S.A.">
        <title>Antigenic diversity is generated by distinct evolutionary mechanisms in African trypanosome species.</title>
        <authorList>
            <person name="Jackson A.P."/>
            <person name="Berry A."/>
            <person name="Aslett M."/>
            <person name="Allison H.C."/>
            <person name="Burton P."/>
            <person name="Vavrova-Anderson J."/>
            <person name="Brown R."/>
            <person name="Browne H."/>
            <person name="Corton N."/>
            <person name="Hauser H."/>
            <person name="Gamble J."/>
            <person name="Gilderthorp R."/>
            <person name="Marcello L."/>
            <person name="McQuillan J."/>
            <person name="Otto T.D."/>
            <person name="Quail M.A."/>
            <person name="Sanders M.J."/>
            <person name="van Tonder A."/>
            <person name="Ginger M.L."/>
            <person name="Field M.C."/>
            <person name="Barry J.D."/>
            <person name="Hertz-Fowler C."/>
            <person name="Berriman M."/>
        </authorList>
    </citation>
    <scope>NUCLEOTIDE SEQUENCE</scope>
    <source>
        <strain evidence="2">Y486</strain>
    </source>
</reference>
<sequence length="109" mass="12706">MASFSLLTYFHFMQHYKRFAVVSMRLPASGLTLFPFLRVLSLLLLLLSQLRDVDGQQRHVSGGIFIFRLQHRRHWCVWQQAVLQFVQPSTLFVAIQPNVCTRTRATDVT</sequence>
<accession>G0UC08</accession>
<feature type="transmembrane region" description="Helical" evidence="1">
    <location>
        <begin position="26"/>
        <end position="47"/>
    </location>
</feature>
<dbReference type="AlphaFoldDB" id="G0UC08"/>
<evidence type="ECO:0000313" key="2">
    <source>
        <dbReference type="EMBL" id="CCC53356.1"/>
    </source>
</evidence>